<evidence type="ECO:0000313" key="2">
    <source>
        <dbReference type="Proteomes" id="UP000011115"/>
    </source>
</evidence>
<evidence type="ECO:0000313" key="1">
    <source>
        <dbReference type="EnsemblPlants" id="PGSC0003DMT400096504"/>
    </source>
</evidence>
<reference evidence="2" key="1">
    <citation type="journal article" date="2011" name="Nature">
        <title>Genome sequence and analysis of the tuber crop potato.</title>
        <authorList>
            <consortium name="The Potato Genome Sequencing Consortium"/>
        </authorList>
    </citation>
    <scope>NUCLEOTIDE SEQUENCE [LARGE SCALE GENOMIC DNA]</scope>
    <source>
        <strain evidence="2">cv. DM1-3 516 R44</strain>
    </source>
</reference>
<dbReference type="InParanoid" id="M1DYL1"/>
<dbReference type="EnsemblPlants" id="PGSC0003DMT400096504">
    <property type="protein sequence ID" value="PGSC0003DMT400096504"/>
    <property type="gene ID" value="PGSC0003DMG400046075"/>
</dbReference>
<name>M1DYL1_SOLTU</name>
<organism evidence="1 2">
    <name type="scientific">Solanum tuberosum</name>
    <name type="common">Potato</name>
    <dbReference type="NCBI Taxonomy" id="4113"/>
    <lineage>
        <taxon>Eukaryota</taxon>
        <taxon>Viridiplantae</taxon>
        <taxon>Streptophyta</taxon>
        <taxon>Embryophyta</taxon>
        <taxon>Tracheophyta</taxon>
        <taxon>Spermatophyta</taxon>
        <taxon>Magnoliopsida</taxon>
        <taxon>eudicotyledons</taxon>
        <taxon>Gunneridae</taxon>
        <taxon>Pentapetalae</taxon>
        <taxon>asterids</taxon>
        <taxon>lamiids</taxon>
        <taxon>Solanales</taxon>
        <taxon>Solanaceae</taxon>
        <taxon>Solanoideae</taxon>
        <taxon>Solaneae</taxon>
        <taxon>Solanum</taxon>
    </lineage>
</organism>
<reference evidence="1" key="2">
    <citation type="submission" date="2015-06" db="UniProtKB">
        <authorList>
            <consortium name="EnsemblPlants"/>
        </authorList>
    </citation>
    <scope>IDENTIFICATION</scope>
    <source>
        <strain evidence="1">DM1-3 516 R44</strain>
    </source>
</reference>
<dbReference type="Proteomes" id="UP000011115">
    <property type="component" value="Unassembled WGS sequence"/>
</dbReference>
<sequence length="154" mass="17410">MEVVWHVWMPRREFYALHGNICILKELPIWQHHAWMIAWCVEGRTKRGGASEECATFGELENTSATRQSPLARVPNIANCPRSYKGENCSLGELKTIGHRQVDWAMVPRPPKVPVASQPRQGAEFLAEPVGRIAEPLGYPDVARPFRFTFGPSM</sequence>
<protein>
    <submittedName>
        <fullName evidence="1">Uncharacterized protein</fullName>
    </submittedName>
</protein>
<dbReference type="PaxDb" id="4113-PGSC0003DMT400096504"/>
<accession>M1DYL1</accession>
<dbReference type="AlphaFoldDB" id="M1DYL1"/>
<proteinExistence type="predicted"/>
<dbReference type="HOGENOM" id="CLU_145720_0_0_1"/>
<keyword evidence="2" id="KW-1185">Reference proteome</keyword>
<dbReference type="Gramene" id="PGSC0003DMT400096504">
    <property type="protein sequence ID" value="PGSC0003DMT400096504"/>
    <property type="gene ID" value="PGSC0003DMG400046075"/>
</dbReference>